<dbReference type="SUPFAM" id="SSF51905">
    <property type="entry name" value="FAD/NAD(P)-binding domain"/>
    <property type="match status" value="1"/>
</dbReference>
<dbReference type="KEGG" id="kak:Kalk_10225"/>
<dbReference type="PROSITE" id="PS00624">
    <property type="entry name" value="GMC_OXRED_2"/>
    <property type="match status" value="1"/>
</dbReference>
<evidence type="ECO:0000256" key="2">
    <source>
        <dbReference type="ARBA" id="ARBA00010790"/>
    </source>
</evidence>
<evidence type="ECO:0000256" key="5">
    <source>
        <dbReference type="ARBA" id="ARBA00023002"/>
    </source>
</evidence>
<organism evidence="10 11">
    <name type="scientific">Ketobacter alkanivorans</name>
    <dbReference type="NCBI Taxonomy" id="1917421"/>
    <lineage>
        <taxon>Bacteria</taxon>
        <taxon>Pseudomonadati</taxon>
        <taxon>Pseudomonadota</taxon>
        <taxon>Gammaproteobacteria</taxon>
        <taxon>Pseudomonadales</taxon>
        <taxon>Ketobacteraceae</taxon>
        <taxon>Ketobacter</taxon>
    </lineage>
</organism>
<dbReference type="GO" id="GO:0050660">
    <property type="term" value="F:flavin adenine dinucleotide binding"/>
    <property type="evidence" value="ECO:0007669"/>
    <property type="project" value="InterPro"/>
</dbReference>
<comment type="cofactor">
    <cofactor evidence="1 6">
        <name>FAD</name>
        <dbReference type="ChEBI" id="CHEBI:57692"/>
    </cofactor>
</comment>
<feature type="binding site" evidence="6">
    <location>
        <position position="220"/>
    </location>
    <ligand>
        <name>FAD</name>
        <dbReference type="ChEBI" id="CHEBI:57692"/>
    </ligand>
</feature>
<evidence type="ECO:0000256" key="3">
    <source>
        <dbReference type="ARBA" id="ARBA00022630"/>
    </source>
</evidence>
<dbReference type="EMBL" id="CP022684">
    <property type="protein sequence ID" value="AUM12771.1"/>
    <property type="molecule type" value="Genomic_DNA"/>
</dbReference>
<proteinExistence type="inferred from homology"/>
<dbReference type="InterPro" id="IPR007867">
    <property type="entry name" value="GMC_OxRtase_C"/>
</dbReference>
<keyword evidence="5" id="KW-0560">Oxidoreductase</keyword>
<dbReference type="InterPro" id="IPR012132">
    <property type="entry name" value="GMC_OxRdtase"/>
</dbReference>
<evidence type="ECO:0000256" key="6">
    <source>
        <dbReference type="PIRSR" id="PIRSR000137-2"/>
    </source>
</evidence>
<dbReference type="Pfam" id="PF05199">
    <property type="entry name" value="GMC_oxred_C"/>
    <property type="match status" value="1"/>
</dbReference>
<evidence type="ECO:0000259" key="9">
    <source>
        <dbReference type="PROSITE" id="PS00624"/>
    </source>
</evidence>
<dbReference type="AlphaFoldDB" id="A0A2K9LKR6"/>
<evidence type="ECO:0000256" key="1">
    <source>
        <dbReference type="ARBA" id="ARBA00001974"/>
    </source>
</evidence>
<reference evidence="11" key="1">
    <citation type="submission" date="2017-08" db="EMBL/GenBank/DDBJ databases">
        <title>Direct submision.</title>
        <authorList>
            <person name="Kim S.-J."/>
            <person name="Rhee S.-K."/>
        </authorList>
    </citation>
    <scope>NUCLEOTIDE SEQUENCE [LARGE SCALE GENOMIC DNA]</scope>
    <source>
        <strain evidence="11">GI5</strain>
    </source>
</reference>
<dbReference type="PANTHER" id="PTHR11552">
    <property type="entry name" value="GLUCOSE-METHANOL-CHOLINE GMC OXIDOREDUCTASE"/>
    <property type="match status" value="1"/>
</dbReference>
<accession>A0A2K9LKR6</accession>
<dbReference type="SUPFAM" id="SSF54373">
    <property type="entry name" value="FAD-linked reductases, C-terminal domain"/>
    <property type="match status" value="1"/>
</dbReference>
<dbReference type="PIRSF" id="PIRSF000137">
    <property type="entry name" value="Alcohol_oxidase"/>
    <property type="match status" value="1"/>
</dbReference>
<comment type="similarity">
    <text evidence="2 7">Belongs to the GMC oxidoreductase family.</text>
</comment>
<protein>
    <submittedName>
        <fullName evidence="10">Glucose-methanol-choline oxidoreductase</fullName>
    </submittedName>
</protein>
<evidence type="ECO:0000313" key="10">
    <source>
        <dbReference type="EMBL" id="AUM12771.1"/>
    </source>
</evidence>
<keyword evidence="3 7" id="KW-0285">Flavoprotein</keyword>
<keyword evidence="4 6" id="KW-0274">FAD</keyword>
<dbReference type="Pfam" id="PF00732">
    <property type="entry name" value="GMC_oxred_N"/>
    <property type="match status" value="1"/>
</dbReference>
<name>A0A2K9LKR6_9GAMM</name>
<sequence length="549" mass="60123">MSDWFDYLVVGGGSAGCVLAGRLTEDPAVSLCLLEAGGSGDSAVINIPAGVVMMGSTSLNNWALQTVPQPGLGGRRGFQPRGKTLGGSSAINAMVYIRGHRSDYDQWAQLGNEGWSYQDVLPYFCLSEHNERIDNEYHGRNGPLWVSDIRTGSPFHDYFLNAARECDIPVLDDFNGAEQEGAGVFQVTQKHGERWSSARAYLLPHINRRPNLSVETQAQVQRILFEGKRAVGVEVKQGKRVRSLYARKEVILAAGAFQSPQLLMLSGVGDQAELATHKVPLVHHLPGVGKNLQDHPDFIFGYTTSSMDTFGLTPGGILRLLKGIKPYRKERKGIWTSNFAEAGAFLKTRKDLKAPDIQLHLVTGLVDDHGRKKHYKQGFSCHVCLLRPRSHGSVTLASADPAQPPLIDPAFLKDPQDLEDLVAGYKITRRLMNSPAIAKWIEEDTFTSDVHSDDEIRQILRDRVDTVYHPVGSCKMGIDDMAVVDPELRVRGLEGLRVVDASIMPTLIGGNTNAPAMMIAEKAVDMIRGVSRISAATQEAASRQEPANA</sequence>
<evidence type="ECO:0000313" key="11">
    <source>
        <dbReference type="Proteomes" id="UP000235116"/>
    </source>
</evidence>
<dbReference type="InterPro" id="IPR036188">
    <property type="entry name" value="FAD/NAD-bd_sf"/>
</dbReference>
<dbReference type="Gene3D" id="3.50.50.60">
    <property type="entry name" value="FAD/NAD(P)-binding domain"/>
    <property type="match status" value="1"/>
</dbReference>
<feature type="domain" description="Glucose-methanol-choline oxidoreductase N-terminal" evidence="8">
    <location>
        <begin position="82"/>
        <end position="105"/>
    </location>
</feature>
<evidence type="ECO:0000256" key="7">
    <source>
        <dbReference type="RuleBase" id="RU003968"/>
    </source>
</evidence>
<dbReference type="GO" id="GO:0016614">
    <property type="term" value="F:oxidoreductase activity, acting on CH-OH group of donors"/>
    <property type="evidence" value="ECO:0007669"/>
    <property type="project" value="InterPro"/>
</dbReference>
<evidence type="ECO:0000256" key="4">
    <source>
        <dbReference type="ARBA" id="ARBA00022827"/>
    </source>
</evidence>
<dbReference type="RefSeq" id="WP_101894154.1">
    <property type="nucleotide sequence ID" value="NZ_CP022684.1"/>
</dbReference>
<dbReference type="OrthoDB" id="9785276at2"/>
<dbReference type="PROSITE" id="PS00623">
    <property type="entry name" value="GMC_OXRED_1"/>
    <property type="match status" value="1"/>
</dbReference>
<dbReference type="Gene3D" id="3.30.560.10">
    <property type="entry name" value="Glucose Oxidase, domain 3"/>
    <property type="match status" value="1"/>
</dbReference>
<feature type="domain" description="Glucose-methanol-choline oxidoreductase N-terminal" evidence="9">
    <location>
        <begin position="255"/>
        <end position="269"/>
    </location>
</feature>
<feature type="binding site" evidence="6">
    <location>
        <begin position="92"/>
        <end position="95"/>
    </location>
    <ligand>
        <name>FAD</name>
        <dbReference type="ChEBI" id="CHEBI:57692"/>
    </ligand>
</feature>
<keyword evidence="11" id="KW-1185">Reference proteome</keyword>
<dbReference type="InterPro" id="IPR000172">
    <property type="entry name" value="GMC_OxRdtase_N"/>
</dbReference>
<dbReference type="PANTHER" id="PTHR11552:SF147">
    <property type="entry name" value="CHOLINE DEHYDROGENASE, MITOCHONDRIAL"/>
    <property type="match status" value="1"/>
</dbReference>
<dbReference type="Proteomes" id="UP000235116">
    <property type="component" value="Chromosome"/>
</dbReference>
<gene>
    <name evidence="10" type="ORF">Kalk_10225</name>
</gene>
<evidence type="ECO:0000259" key="8">
    <source>
        <dbReference type="PROSITE" id="PS00623"/>
    </source>
</evidence>